<dbReference type="HAMAP" id="MF_00320">
    <property type="entry name" value="RNApol_arch_Rpo3"/>
    <property type="match status" value="1"/>
</dbReference>
<keyword evidence="6" id="KW-0411">Iron-sulfur</keyword>
<comment type="function">
    <text evidence="6">DNA-dependent RNA polymerase (RNAP) catalyzes the transcription of DNA into RNA using the four ribonucleoside triphosphates as substrates.</text>
</comment>
<keyword evidence="6" id="KW-0479">Metal-binding</keyword>
<reference evidence="8" key="1">
    <citation type="journal article" date="2020" name="bioRxiv">
        <title>A rank-normalized archaeal taxonomy based on genome phylogeny resolves widespread incomplete and uneven classifications.</title>
        <authorList>
            <person name="Rinke C."/>
            <person name="Chuvochina M."/>
            <person name="Mussig A.J."/>
            <person name="Chaumeil P.-A."/>
            <person name="Waite D.W."/>
            <person name="Whitman W.B."/>
            <person name="Parks D.H."/>
            <person name="Hugenholtz P."/>
        </authorList>
    </citation>
    <scope>NUCLEOTIDE SEQUENCE</scope>
    <source>
        <strain evidence="8">UBA8839</strain>
    </source>
</reference>
<evidence type="ECO:0000256" key="6">
    <source>
        <dbReference type="HAMAP-Rule" id="MF_00320"/>
    </source>
</evidence>
<evidence type="ECO:0000256" key="4">
    <source>
        <dbReference type="ARBA" id="ARBA00023163"/>
    </source>
</evidence>
<dbReference type="GO" id="GO:0051538">
    <property type="term" value="F:3 iron, 4 sulfur cluster binding"/>
    <property type="evidence" value="ECO:0007669"/>
    <property type="project" value="UniProtKB-KW"/>
</dbReference>
<dbReference type="RefSeq" id="WP_011007412.1">
    <property type="nucleotide sequence ID" value="NZ_DAIOPL010000006.1"/>
</dbReference>
<dbReference type="PANTHER" id="PTHR11800">
    <property type="entry name" value="DNA-DIRECTED RNA POLYMERASE"/>
    <property type="match status" value="1"/>
</dbReference>
<keyword evidence="6" id="KW-0963">Cytoplasm</keyword>
<dbReference type="PROSITE" id="PS00446">
    <property type="entry name" value="RNA_POL_D_30KD"/>
    <property type="match status" value="1"/>
</dbReference>
<dbReference type="InterPro" id="IPR036643">
    <property type="entry name" value="RNApol_insert_sf"/>
</dbReference>
<dbReference type="SUPFAM" id="SSF56553">
    <property type="entry name" value="Insert subdomain of RNA polymerase alpha subunit"/>
    <property type="match status" value="1"/>
</dbReference>
<name>A0A832WE42_9CREN</name>
<feature type="binding site" evidence="6">
    <location>
        <position position="191"/>
    </location>
    <ligand>
        <name>[3Fe-4S] cluster</name>
        <dbReference type="ChEBI" id="CHEBI:21137"/>
    </ligand>
</feature>
<keyword evidence="2 6" id="KW-0808">Transferase</keyword>
<dbReference type="GO" id="GO:0003899">
    <property type="term" value="F:DNA-directed RNA polymerase activity"/>
    <property type="evidence" value="ECO:0007669"/>
    <property type="project" value="UniProtKB-UniRule"/>
</dbReference>
<evidence type="ECO:0000256" key="3">
    <source>
        <dbReference type="ARBA" id="ARBA00022695"/>
    </source>
</evidence>
<accession>A0A832WE42</accession>
<evidence type="ECO:0000256" key="5">
    <source>
        <dbReference type="ARBA" id="ARBA00025804"/>
    </source>
</evidence>
<feature type="binding site" evidence="6">
    <location>
        <position position="199"/>
    </location>
    <ligand>
        <name>[3Fe-4S] cluster</name>
        <dbReference type="ChEBI" id="CHEBI:21137"/>
    </ligand>
</feature>
<comment type="caution">
    <text evidence="8">The sequence shown here is derived from an EMBL/GenBank/DDBJ whole genome shotgun (WGS) entry which is preliminary data.</text>
</comment>
<dbReference type="GO" id="GO:0046983">
    <property type="term" value="F:protein dimerization activity"/>
    <property type="evidence" value="ECO:0007669"/>
    <property type="project" value="InterPro"/>
</dbReference>
<dbReference type="SMART" id="SM00662">
    <property type="entry name" value="RPOLD"/>
    <property type="match status" value="1"/>
</dbReference>
<dbReference type="Proteomes" id="UP000651120">
    <property type="component" value="Unassembled WGS sequence"/>
</dbReference>
<organism evidence="8 9">
    <name type="scientific">Pyrobaculum aerophilum</name>
    <dbReference type="NCBI Taxonomy" id="13773"/>
    <lineage>
        <taxon>Archaea</taxon>
        <taxon>Thermoproteota</taxon>
        <taxon>Thermoprotei</taxon>
        <taxon>Thermoproteales</taxon>
        <taxon>Thermoproteaceae</taxon>
        <taxon>Pyrobaculum</taxon>
    </lineage>
</organism>
<comment type="subcellular location">
    <subcellularLocation>
        <location evidence="6">Cytoplasm</location>
    </subcellularLocation>
</comment>
<comment type="subunit">
    <text evidence="6">Part of the RNA polymerase complex.</text>
</comment>
<evidence type="ECO:0000256" key="1">
    <source>
        <dbReference type="ARBA" id="ARBA00022478"/>
    </source>
</evidence>
<dbReference type="SUPFAM" id="SSF55257">
    <property type="entry name" value="RBP11-like subunits of RNA polymerase"/>
    <property type="match status" value="1"/>
</dbReference>
<sequence>MARATVVERGEYFLKAVVEGVPPSLVNSLRRVIISELPVMAIDNVVVVNNTSVMYDEMLAHRLGLIPLTTPLQSLPPYEDCVSGLADPSECSTRLTLQVTAEGDTTIYSGDLASDRPDVVPVYKDIPIVKLVKGQSIVLEAYAKLGVAKDHAKWQAATASYYYYPKVVVKSENCREMCKEICRQLENPIECSFNKAWTCKDLCKEGLEVTWDKNKYVFWVESFGNYDVNTALREAFRILKRKFAVFAEELFRRASVETKV</sequence>
<comment type="cofactor">
    <cofactor evidence="6">
        <name>[3Fe-4S] cluster</name>
        <dbReference type="ChEBI" id="CHEBI:21137"/>
    </cofactor>
    <text evidence="6">Binds 1 [3Fe-4S] cluster.</text>
</comment>
<feature type="binding site" evidence="6">
    <location>
        <position position="203"/>
    </location>
    <ligand>
        <name>[3Fe-4S] cluster</name>
        <dbReference type="ChEBI" id="CHEBI:21137"/>
    </ligand>
</feature>
<dbReference type="SMR" id="A0A832WE42"/>
<dbReference type="InterPro" id="IPR036603">
    <property type="entry name" value="RBP11-like"/>
</dbReference>
<dbReference type="InterPro" id="IPR050518">
    <property type="entry name" value="Rpo3/RPB3_RNA_Pol_subunit"/>
</dbReference>
<dbReference type="AlphaFoldDB" id="A0A832WE42"/>
<proteinExistence type="inferred from homology"/>
<dbReference type="Pfam" id="PF01193">
    <property type="entry name" value="RNA_pol_L"/>
    <property type="match status" value="1"/>
</dbReference>
<dbReference type="EC" id="2.7.7.6" evidence="6"/>
<keyword evidence="1 6" id="KW-0240">DNA-directed RNA polymerase</keyword>
<dbReference type="OMA" id="FNKAWTC"/>
<keyword evidence="6" id="KW-0003">3Fe-4S</keyword>
<dbReference type="InterPro" id="IPR011262">
    <property type="entry name" value="DNA-dir_RNA_pol_insert"/>
</dbReference>
<dbReference type="GO" id="GO:0000428">
    <property type="term" value="C:DNA-directed RNA polymerase complex"/>
    <property type="evidence" value="ECO:0007669"/>
    <property type="project" value="UniProtKB-KW"/>
</dbReference>
<dbReference type="InterPro" id="IPR011263">
    <property type="entry name" value="DNA-dir_RNA_pol_RpoA/D/Rpb3"/>
</dbReference>
<dbReference type="Gene3D" id="2.170.120.12">
    <property type="entry name" value="DNA-directed RNA polymerase, insert domain"/>
    <property type="match status" value="1"/>
</dbReference>
<dbReference type="GO" id="GO:0006351">
    <property type="term" value="P:DNA-templated transcription"/>
    <property type="evidence" value="ECO:0007669"/>
    <property type="project" value="UniProtKB-UniRule"/>
</dbReference>
<keyword evidence="4 6" id="KW-0804">Transcription</keyword>
<gene>
    <name evidence="6" type="primary">rpo3</name>
    <name evidence="6" type="synonym">rpoD</name>
    <name evidence="8" type="ORF">HA333_00990</name>
</gene>
<evidence type="ECO:0000259" key="7">
    <source>
        <dbReference type="SMART" id="SM00662"/>
    </source>
</evidence>
<dbReference type="Gene3D" id="3.30.1360.10">
    <property type="entry name" value="RNA polymerase, RBP11-like subunit"/>
    <property type="match status" value="1"/>
</dbReference>
<evidence type="ECO:0000256" key="2">
    <source>
        <dbReference type="ARBA" id="ARBA00022679"/>
    </source>
</evidence>
<feature type="domain" description="DNA-directed RNA polymerase RpoA/D/Rpb3-type" evidence="7">
    <location>
        <begin position="13"/>
        <end position="249"/>
    </location>
</feature>
<dbReference type="InterPro" id="IPR001514">
    <property type="entry name" value="DNA-dir_RNA_pol_30-40kDasu_CS"/>
</dbReference>
<comment type="similarity">
    <text evidence="5 6">Belongs to the archaeal Rpo3/eukaryotic RPB3 RNA polymerase subunit family.</text>
</comment>
<dbReference type="GeneID" id="1465165"/>
<dbReference type="NCBIfam" id="NF001988">
    <property type="entry name" value="PRK00783.1"/>
    <property type="match status" value="1"/>
</dbReference>
<protein>
    <recommendedName>
        <fullName evidence="6">DNA-directed RNA polymerase subunit Rpo3</fullName>
        <ecNumber evidence="6">2.7.7.6</ecNumber>
    </recommendedName>
    <alternativeName>
        <fullName evidence="6">DNA-directed RNA polymerase subunit D</fullName>
    </alternativeName>
</protein>
<dbReference type="Pfam" id="PF01000">
    <property type="entry name" value="RNA_pol_A_bac"/>
    <property type="match status" value="1"/>
</dbReference>
<dbReference type="InterPro" id="IPR022842">
    <property type="entry name" value="RNAP_Rpo3/Rpb3/RPAC1"/>
</dbReference>
<dbReference type="GO" id="GO:0003677">
    <property type="term" value="F:DNA binding"/>
    <property type="evidence" value="ECO:0007669"/>
    <property type="project" value="UniProtKB-UniRule"/>
</dbReference>
<keyword evidence="6" id="KW-0408">Iron</keyword>
<dbReference type="CDD" id="cd07030">
    <property type="entry name" value="RNAP_D"/>
    <property type="match status" value="1"/>
</dbReference>
<evidence type="ECO:0000313" key="8">
    <source>
        <dbReference type="EMBL" id="HII46076.1"/>
    </source>
</evidence>
<dbReference type="GO" id="GO:0046872">
    <property type="term" value="F:metal ion binding"/>
    <property type="evidence" value="ECO:0007669"/>
    <property type="project" value="UniProtKB-KW"/>
</dbReference>
<keyword evidence="3 6" id="KW-0548">Nucleotidyltransferase</keyword>
<evidence type="ECO:0000313" key="9">
    <source>
        <dbReference type="Proteomes" id="UP000651120"/>
    </source>
</evidence>
<dbReference type="Gene3D" id="3.30.70.3110">
    <property type="match status" value="1"/>
</dbReference>
<dbReference type="GO" id="GO:0005737">
    <property type="term" value="C:cytoplasm"/>
    <property type="evidence" value="ECO:0007669"/>
    <property type="project" value="UniProtKB-SubCell"/>
</dbReference>
<dbReference type="PANTHER" id="PTHR11800:SF2">
    <property type="entry name" value="DNA-DIRECTED RNA POLYMERASE II SUBUNIT RPB3"/>
    <property type="match status" value="1"/>
</dbReference>
<dbReference type="EMBL" id="DUJP01000006">
    <property type="protein sequence ID" value="HII46076.1"/>
    <property type="molecule type" value="Genomic_DNA"/>
</dbReference>
<comment type="catalytic activity">
    <reaction evidence="6">
        <text>RNA(n) + a ribonucleoside 5'-triphosphate = RNA(n+1) + diphosphate</text>
        <dbReference type="Rhea" id="RHEA:21248"/>
        <dbReference type="Rhea" id="RHEA-COMP:14527"/>
        <dbReference type="Rhea" id="RHEA-COMP:17342"/>
        <dbReference type="ChEBI" id="CHEBI:33019"/>
        <dbReference type="ChEBI" id="CHEBI:61557"/>
        <dbReference type="ChEBI" id="CHEBI:140395"/>
        <dbReference type="EC" id="2.7.7.6"/>
    </reaction>
</comment>